<proteinExistence type="predicted"/>
<accession>A0ABY1YGB3</accession>
<evidence type="ECO:0000313" key="1">
    <source>
        <dbReference type="EMBL" id="TBN48514.1"/>
    </source>
</evidence>
<sequence length="63" mass="7501">MRANSMPSHRLTYDDAVQIWLRHWRGKYQNRIAAFFDVNPGRVNEVLKSRRFLGSEQAARLLR</sequence>
<evidence type="ECO:0000313" key="2">
    <source>
        <dbReference type="Proteomes" id="UP000292859"/>
    </source>
</evidence>
<comment type="caution">
    <text evidence="1">The sequence shown here is derived from an EMBL/GenBank/DDBJ whole genome shotgun (WGS) entry which is preliminary data.</text>
</comment>
<organism evidence="1 2">
    <name type="scientific">Paracoccus sediminis</name>
    <dbReference type="NCBI Taxonomy" id="1214787"/>
    <lineage>
        <taxon>Bacteria</taxon>
        <taxon>Pseudomonadati</taxon>
        <taxon>Pseudomonadota</taxon>
        <taxon>Alphaproteobacteria</taxon>
        <taxon>Rhodobacterales</taxon>
        <taxon>Paracoccaceae</taxon>
        <taxon>Paracoccus</taxon>
    </lineage>
</organism>
<gene>
    <name evidence="1" type="ORF">EYF88_13500</name>
</gene>
<dbReference type="Proteomes" id="UP000292859">
    <property type="component" value="Unassembled WGS sequence"/>
</dbReference>
<protein>
    <submittedName>
        <fullName evidence="1">Uncharacterized protein</fullName>
    </submittedName>
</protein>
<name>A0ABY1YGB3_9RHOB</name>
<reference evidence="1 2" key="1">
    <citation type="submission" date="2019-02" db="EMBL/GenBank/DDBJ databases">
        <authorList>
            <person name="Zhang G."/>
        </authorList>
    </citation>
    <scope>NUCLEOTIDE SEQUENCE [LARGE SCALE GENOMIC DNA]</scope>
    <source>
        <strain evidence="1 2">CMB17</strain>
    </source>
</reference>
<keyword evidence="2" id="KW-1185">Reference proteome</keyword>
<dbReference type="EMBL" id="SIRL01000010">
    <property type="protein sequence ID" value="TBN48514.1"/>
    <property type="molecule type" value="Genomic_DNA"/>
</dbReference>